<accession>A0A401TVB8</accession>
<reference evidence="1 2" key="1">
    <citation type="journal article" date="2018" name="Nat. Ecol. Evol.">
        <title>Shark genomes provide insights into elasmobranch evolution and the origin of vertebrates.</title>
        <authorList>
            <person name="Hara Y"/>
            <person name="Yamaguchi K"/>
            <person name="Onimaru K"/>
            <person name="Kadota M"/>
            <person name="Koyanagi M"/>
            <person name="Keeley SD"/>
            <person name="Tatsumi K"/>
            <person name="Tanaka K"/>
            <person name="Motone F"/>
            <person name="Kageyama Y"/>
            <person name="Nozu R"/>
            <person name="Adachi N"/>
            <person name="Nishimura O"/>
            <person name="Nakagawa R"/>
            <person name="Tanegashima C"/>
            <person name="Kiyatake I"/>
            <person name="Matsumoto R"/>
            <person name="Murakumo K"/>
            <person name="Nishida K"/>
            <person name="Terakita A"/>
            <person name="Kuratani S"/>
            <person name="Sato K"/>
            <person name="Hyodo S Kuraku.S."/>
        </authorList>
    </citation>
    <scope>NUCLEOTIDE SEQUENCE [LARGE SCALE GENOMIC DNA]</scope>
</reference>
<protein>
    <submittedName>
        <fullName evidence="1">Uncharacterized protein</fullName>
    </submittedName>
</protein>
<organism evidence="1 2">
    <name type="scientific">Chiloscyllium punctatum</name>
    <name type="common">Brownbanded bambooshark</name>
    <name type="synonym">Hemiscyllium punctatum</name>
    <dbReference type="NCBI Taxonomy" id="137246"/>
    <lineage>
        <taxon>Eukaryota</taxon>
        <taxon>Metazoa</taxon>
        <taxon>Chordata</taxon>
        <taxon>Craniata</taxon>
        <taxon>Vertebrata</taxon>
        <taxon>Chondrichthyes</taxon>
        <taxon>Elasmobranchii</taxon>
        <taxon>Galeomorphii</taxon>
        <taxon>Galeoidea</taxon>
        <taxon>Orectolobiformes</taxon>
        <taxon>Hemiscylliidae</taxon>
        <taxon>Chiloscyllium</taxon>
    </lineage>
</organism>
<dbReference type="EMBL" id="BEZZ01193807">
    <property type="protein sequence ID" value="GCC46581.1"/>
    <property type="molecule type" value="Genomic_DNA"/>
</dbReference>
<sequence length="235" mass="26595">PRHRERRALLLAEIMAGRRVEALRLLARDQRDDMRRVADIGEQDLVDRIERRAAPVHAAAGHRIDDRATRRRRRVEALIAGLREQLLASGASEARQQAADVIRSHALRQQRRHMGRKRLGRRQLLALGAVLRDRALLDRPHRLAGVAIEHEHKTLLGRLDHDIAHAVAGVDPRQRRLRRQVVVPDVVMHGLECPRQLAGLDPQRDHGIGVLVIAGALAAPEIGTRRCRRQEHQAP</sequence>
<proteinExistence type="predicted"/>
<dbReference type="Proteomes" id="UP000287033">
    <property type="component" value="Unassembled WGS sequence"/>
</dbReference>
<evidence type="ECO:0000313" key="2">
    <source>
        <dbReference type="Proteomes" id="UP000287033"/>
    </source>
</evidence>
<keyword evidence="2" id="KW-1185">Reference proteome</keyword>
<dbReference type="AlphaFoldDB" id="A0A401TVB8"/>
<gene>
    <name evidence="1" type="ORF">chiPu_0030824</name>
</gene>
<evidence type="ECO:0000313" key="1">
    <source>
        <dbReference type="EMBL" id="GCC46581.1"/>
    </source>
</evidence>
<feature type="non-terminal residue" evidence="1">
    <location>
        <position position="235"/>
    </location>
</feature>
<feature type="non-terminal residue" evidence="1">
    <location>
        <position position="1"/>
    </location>
</feature>
<name>A0A401TVB8_CHIPU</name>
<comment type="caution">
    <text evidence="1">The sequence shown here is derived from an EMBL/GenBank/DDBJ whole genome shotgun (WGS) entry which is preliminary data.</text>
</comment>